<name>A0ACB8ZUL9_CICIN</name>
<evidence type="ECO:0000313" key="1">
    <source>
        <dbReference type="EMBL" id="KAI3701034.1"/>
    </source>
</evidence>
<sequence>MEIGIQDKELGSIESFQSKTVVGTISSKALKFLGPELDAMKDVADAYSKRSLKLFETALQDFKAQLDEEPIVHRHLSSLYDTLLEQNLCRLVL</sequence>
<comment type="caution">
    <text evidence="1">The sequence shown here is derived from an EMBL/GenBank/DDBJ whole genome shotgun (WGS) entry which is preliminary data.</text>
</comment>
<organism evidence="1 2">
    <name type="scientific">Cichorium intybus</name>
    <name type="common">Chicory</name>
    <dbReference type="NCBI Taxonomy" id="13427"/>
    <lineage>
        <taxon>Eukaryota</taxon>
        <taxon>Viridiplantae</taxon>
        <taxon>Streptophyta</taxon>
        <taxon>Embryophyta</taxon>
        <taxon>Tracheophyta</taxon>
        <taxon>Spermatophyta</taxon>
        <taxon>Magnoliopsida</taxon>
        <taxon>eudicotyledons</taxon>
        <taxon>Gunneridae</taxon>
        <taxon>Pentapetalae</taxon>
        <taxon>asterids</taxon>
        <taxon>campanulids</taxon>
        <taxon>Asterales</taxon>
        <taxon>Asteraceae</taxon>
        <taxon>Cichorioideae</taxon>
        <taxon>Cichorieae</taxon>
        <taxon>Cichoriinae</taxon>
        <taxon>Cichorium</taxon>
    </lineage>
</organism>
<accession>A0ACB8ZUL9</accession>
<proteinExistence type="predicted"/>
<dbReference type="EMBL" id="CM042016">
    <property type="protein sequence ID" value="KAI3701034.1"/>
    <property type="molecule type" value="Genomic_DNA"/>
</dbReference>
<dbReference type="Proteomes" id="UP001055811">
    <property type="component" value="Linkage Group LG08"/>
</dbReference>
<evidence type="ECO:0000313" key="2">
    <source>
        <dbReference type="Proteomes" id="UP001055811"/>
    </source>
</evidence>
<reference evidence="1 2" key="2">
    <citation type="journal article" date="2022" name="Mol. Ecol. Resour.">
        <title>The genomes of chicory, endive, great burdock and yacon provide insights into Asteraceae paleo-polyploidization history and plant inulin production.</title>
        <authorList>
            <person name="Fan W."/>
            <person name="Wang S."/>
            <person name="Wang H."/>
            <person name="Wang A."/>
            <person name="Jiang F."/>
            <person name="Liu H."/>
            <person name="Zhao H."/>
            <person name="Xu D."/>
            <person name="Zhang Y."/>
        </authorList>
    </citation>
    <scope>NUCLEOTIDE SEQUENCE [LARGE SCALE GENOMIC DNA]</scope>
    <source>
        <strain evidence="2">cv. Punajuju</strain>
        <tissue evidence="1">Leaves</tissue>
    </source>
</reference>
<protein>
    <submittedName>
        <fullName evidence="1">Uncharacterized protein</fullName>
    </submittedName>
</protein>
<gene>
    <name evidence="1" type="ORF">L2E82_45677</name>
</gene>
<keyword evidence="2" id="KW-1185">Reference proteome</keyword>
<reference evidence="2" key="1">
    <citation type="journal article" date="2022" name="Mol. Ecol. Resour.">
        <title>The genomes of chicory, endive, great burdock and yacon provide insights into Asteraceae palaeo-polyploidization history and plant inulin production.</title>
        <authorList>
            <person name="Fan W."/>
            <person name="Wang S."/>
            <person name="Wang H."/>
            <person name="Wang A."/>
            <person name="Jiang F."/>
            <person name="Liu H."/>
            <person name="Zhao H."/>
            <person name="Xu D."/>
            <person name="Zhang Y."/>
        </authorList>
    </citation>
    <scope>NUCLEOTIDE SEQUENCE [LARGE SCALE GENOMIC DNA]</scope>
    <source>
        <strain evidence="2">cv. Punajuju</strain>
    </source>
</reference>